<dbReference type="GO" id="GO:0005975">
    <property type="term" value="P:carbohydrate metabolic process"/>
    <property type="evidence" value="ECO:0007669"/>
    <property type="project" value="InterPro"/>
</dbReference>
<accession>A0A381P4W2</accession>
<evidence type="ECO:0000313" key="10">
    <source>
        <dbReference type="EMBL" id="SUZ61985.1"/>
    </source>
</evidence>
<comment type="function">
    <text evidence="1">Transaldolase is important for the balance of metabolites in the pentose-phosphate pathway.</text>
</comment>
<dbReference type="NCBIfam" id="NF002881">
    <property type="entry name" value="PRK03343.1"/>
    <property type="match status" value="1"/>
</dbReference>
<evidence type="ECO:0000256" key="9">
    <source>
        <dbReference type="ARBA" id="ARBA00048810"/>
    </source>
</evidence>
<evidence type="ECO:0000256" key="2">
    <source>
        <dbReference type="ARBA" id="ARBA00004496"/>
    </source>
</evidence>
<keyword evidence="6" id="KW-0808">Transferase</keyword>
<evidence type="ECO:0000256" key="7">
    <source>
        <dbReference type="ARBA" id="ARBA00023126"/>
    </source>
</evidence>
<dbReference type="GO" id="GO:0004801">
    <property type="term" value="F:transaldolase activity"/>
    <property type="evidence" value="ECO:0007669"/>
    <property type="project" value="UniProtKB-EC"/>
</dbReference>
<dbReference type="HAMAP" id="MF_00493">
    <property type="entry name" value="Transaldolase_2"/>
    <property type="match status" value="1"/>
</dbReference>
<sequence length="366" mass="39916">MNNIQKARENGQSIWLDSISRQMLISGELQKFIEIGVTGVTSNPSIFDKALAESDTYDKSLIEYAKDGANRETIFERLAVEDIRDAADVFKPIYDRNHNQDGYVSIEVSPVLAHNTEDTVIEARRLWAAINRPNVMIKVPGTPAGIPAIKTLISEGINVNVTLLFSIDAYTAAAHAYIEGLTQFAQSGKGMPSTVASVASFFVSRVDTSVDNALPQEHELQGKIGTANAKLAYGKFNEIFDRNLGGGGSFFPLHTTGAQVQRPLWASTGVKNPLYPDTMYIDELMGPDTVNTIPEATMTAFEDHGNPGSNLTIGYDKARTEMKALGEAGVSIDSITHDLLIAGVKTFADSYESLLNRIDKKLQVLR</sequence>
<dbReference type="PROSITE" id="PS01054">
    <property type="entry name" value="TRANSALDOLASE_1"/>
    <property type="match status" value="1"/>
</dbReference>
<reference evidence="10" key="1">
    <citation type="submission" date="2018-05" db="EMBL/GenBank/DDBJ databases">
        <authorList>
            <person name="Lanie J.A."/>
            <person name="Ng W.-L."/>
            <person name="Kazmierczak K.M."/>
            <person name="Andrzejewski T.M."/>
            <person name="Davidsen T.M."/>
            <person name="Wayne K.J."/>
            <person name="Tettelin H."/>
            <person name="Glass J.I."/>
            <person name="Rusch D."/>
            <person name="Podicherti R."/>
            <person name="Tsui H.-C.T."/>
            <person name="Winkler M.E."/>
        </authorList>
    </citation>
    <scope>NUCLEOTIDE SEQUENCE</scope>
</reference>
<dbReference type="Gene3D" id="3.20.20.70">
    <property type="entry name" value="Aldolase class I"/>
    <property type="match status" value="1"/>
</dbReference>
<evidence type="ECO:0008006" key="11">
    <source>
        <dbReference type="Google" id="ProtNLM"/>
    </source>
</evidence>
<evidence type="ECO:0000256" key="5">
    <source>
        <dbReference type="ARBA" id="ARBA00022490"/>
    </source>
</evidence>
<gene>
    <name evidence="10" type="ORF">METZ01_LOCUS14839</name>
</gene>
<evidence type="ECO:0000256" key="8">
    <source>
        <dbReference type="ARBA" id="ARBA00023270"/>
    </source>
</evidence>
<organism evidence="10">
    <name type="scientific">marine metagenome</name>
    <dbReference type="NCBI Taxonomy" id="408172"/>
    <lineage>
        <taxon>unclassified sequences</taxon>
        <taxon>metagenomes</taxon>
        <taxon>ecological metagenomes</taxon>
    </lineage>
</organism>
<dbReference type="PIRSF" id="PIRSF036915">
    <property type="entry name" value="Trnald_Bac_Plnt"/>
    <property type="match status" value="1"/>
</dbReference>
<name>A0A381P4W2_9ZZZZ</name>
<dbReference type="GO" id="GO:0006098">
    <property type="term" value="P:pentose-phosphate shunt"/>
    <property type="evidence" value="ECO:0007669"/>
    <property type="project" value="UniProtKB-UniPathway"/>
</dbReference>
<dbReference type="InterPro" id="IPR013785">
    <property type="entry name" value="Aldolase_TIM"/>
</dbReference>
<dbReference type="UniPathway" id="UPA00115"/>
<evidence type="ECO:0000256" key="6">
    <source>
        <dbReference type="ARBA" id="ARBA00022679"/>
    </source>
</evidence>
<keyword evidence="5" id="KW-0963">Cytoplasm</keyword>
<evidence type="ECO:0000256" key="1">
    <source>
        <dbReference type="ARBA" id="ARBA00003518"/>
    </source>
</evidence>
<evidence type="ECO:0000256" key="3">
    <source>
        <dbReference type="ARBA" id="ARBA00004959"/>
    </source>
</evidence>
<dbReference type="InterPro" id="IPR018225">
    <property type="entry name" value="Transaldolase_AS"/>
</dbReference>
<evidence type="ECO:0000256" key="4">
    <source>
        <dbReference type="ARBA" id="ARBA00008426"/>
    </source>
</evidence>
<dbReference type="AlphaFoldDB" id="A0A381P4W2"/>
<dbReference type="PANTHER" id="PTHR10683:SF31">
    <property type="entry name" value="TRANSALDOLASE"/>
    <property type="match status" value="1"/>
</dbReference>
<dbReference type="InterPro" id="IPR004732">
    <property type="entry name" value="Transaldolase_2"/>
</dbReference>
<proteinExistence type="inferred from homology"/>
<dbReference type="CDD" id="cd00955">
    <property type="entry name" value="Transaldolase_like"/>
    <property type="match status" value="1"/>
</dbReference>
<comment type="pathway">
    <text evidence="3">Carbohydrate degradation; pentose phosphate pathway.</text>
</comment>
<keyword evidence="8" id="KW-0704">Schiff base</keyword>
<dbReference type="InterPro" id="IPR001585">
    <property type="entry name" value="TAL/FSA"/>
</dbReference>
<dbReference type="NCBIfam" id="TIGR00876">
    <property type="entry name" value="tal_mycobact"/>
    <property type="match status" value="1"/>
</dbReference>
<dbReference type="SUPFAM" id="SSF51569">
    <property type="entry name" value="Aldolase"/>
    <property type="match status" value="1"/>
</dbReference>
<comment type="subcellular location">
    <subcellularLocation>
        <location evidence="2">Cytoplasm</location>
    </subcellularLocation>
</comment>
<comment type="catalytic activity">
    <reaction evidence="9">
        <text>D-sedoheptulose 7-phosphate + D-glyceraldehyde 3-phosphate = D-erythrose 4-phosphate + beta-D-fructose 6-phosphate</text>
        <dbReference type="Rhea" id="RHEA:17053"/>
        <dbReference type="ChEBI" id="CHEBI:16897"/>
        <dbReference type="ChEBI" id="CHEBI:57483"/>
        <dbReference type="ChEBI" id="CHEBI:57634"/>
        <dbReference type="ChEBI" id="CHEBI:59776"/>
        <dbReference type="EC" id="2.2.1.2"/>
    </reaction>
</comment>
<protein>
    <recommendedName>
        <fullName evidence="11">Transaldolase</fullName>
    </recommendedName>
</protein>
<dbReference type="Pfam" id="PF00923">
    <property type="entry name" value="TAL_FSA"/>
    <property type="match status" value="1"/>
</dbReference>
<dbReference type="PANTHER" id="PTHR10683">
    <property type="entry name" value="TRANSALDOLASE"/>
    <property type="match status" value="1"/>
</dbReference>
<dbReference type="PROSITE" id="PS00958">
    <property type="entry name" value="TRANSALDOLASE_2"/>
    <property type="match status" value="1"/>
</dbReference>
<keyword evidence="7" id="KW-0570">Pentose shunt</keyword>
<dbReference type="GO" id="GO:0005737">
    <property type="term" value="C:cytoplasm"/>
    <property type="evidence" value="ECO:0007669"/>
    <property type="project" value="UniProtKB-SubCell"/>
</dbReference>
<comment type="similarity">
    <text evidence="4">Belongs to the transaldolase family. Type 2 subfamily.</text>
</comment>
<dbReference type="EMBL" id="UINC01000840">
    <property type="protein sequence ID" value="SUZ61985.1"/>
    <property type="molecule type" value="Genomic_DNA"/>
</dbReference>